<feature type="compositionally biased region" description="Basic and acidic residues" evidence="1">
    <location>
        <begin position="122"/>
        <end position="136"/>
    </location>
</feature>
<dbReference type="Proteomes" id="UP000620327">
    <property type="component" value="Unassembled WGS sequence"/>
</dbReference>
<evidence type="ECO:0000313" key="3">
    <source>
        <dbReference type="EMBL" id="MBC5771202.1"/>
    </source>
</evidence>
<feature type="transmembrane region" description="Helical" evidence="2">
    <location>
        <begin position="44"/>
        <end position="64"/>
    </location>
</feature>
<feature type="transmembrane region" description="Helical" evidence="2">
    <location>
        <begin position="76"/>
        <end position="97"/>
    </location>
</feature>
<organism evidence="3 4">
    <name type="scientific">Dysosmobacter segnis</name>
    <dbReference type="NCBI Taxonomy" id="2763042"/>
    <lineage>
        <taxon>Bacteria</taxon>
        <taxon>Bacillati</taxon>
        <taxon>Bacillota</taxon>
        <taxon>Clostridia</taxon>
        <taxon>Eubacteriales</taxon>
        <taxon>Oscillospiraceae</taxon>
        <taxon>Dysosmobacter</taxon>
    </lineage>
</organism>
<evidence type="ECO:0000256" key="1">
    <source>
        <dbReference type="SAM" id="MobiDB-lite"/>
    </source>
</evidence>
<dbReference type="RefSeq" id="WP_187015422.1">
    <property type="nucleotide sequence ID" value="NZ_JACOQI010000013.1"/>
</dbReference>
<feature type="transmembrane region" description="Helical" evidence="2">
    <location>
        <begin position="12"/>
        <end position="32"/>
    </location>
</feature>
<keyword evidence="2" id="KW-1133">Transmembrane helix</keyword>
<sequence>MNFLDMASIRLAVGLVLLIAANIALGSINAIIACEWDLVKFRNGCIKGGVIALALIAVYFAGYLNPDLMVVEVSGQTVNLMTAVSLVMLAAFTAYAVDVIGKLKDMLLTATPGTDQTPAALPEEKTDEAPDAPKEE</sequence>
<name>A0A923SBL6_9FIRM</name>
<dbReference type="EMBL" id="JACOQI010000013">
    <property type="protein sequence ID" value="MBC5771202.1"/>
    <property type="molecule type" value="Genomic_DNA"/>
</dbReference>
<proteinExistence type="predicted"/>
<accession>A0A923SBL6</accession>
<dbReference type="AlphaFoldDB" id="A0A923SBL6"/>
<keyword evidence="2" id="KW-0472">Membrane</keyword>
<evidence type="ECO:0000256" key="2">
    <source>
        <dbReference type="SAM" id="Phobius"/>
    </source>
</evidence>
<reference evidence="3" key="1">
    <citation type="submission" date="2020-08" db="EMBL/GenBank/DDBJ databases">
        <title>Genome public.</title>
        <authorList>
            <person name="Liu C."/>
            <person name="Sun Q."/>
        </authorList>
    </citation>
    <scope>NUCLEOTIDE SEQUENCE</scope>
    <source>
        <strain evidence="3">BX15</strain>
    </source>
</reference>
<evidence type="ECO:0000313" key="4">
    <source>
        <dbReference type="Proteomes" id="UP000620327"/>
    </source>
</evidence>
<keyword evidence="2" id="KW-0812">Transmembrane</keyword>
<protein>
    <submittedName>
        <fullName evidence="3">Uncharacterized protein</fullName>
    </submittedName>
</protein>
<feature type="region of interest" description="Disordered" evidence="1">
    <location>
        <begin position="113"/>
        <end position="136"/>
    </location>
</feature>
<keyword evidence="4" id="KW-1185">Reference proteome</keyword>
<gene>
    <name evidence="3" type="ORF">H8Z83_12890</name>
</gene>
<comment type="caution">
    <text evidence="3">The sequence shown here is derived from an EMBL/GenBank/DDBJ whole genome shotgun (WGS) entry which is preliminary data.</text>
</comment>